<reference evidence="3" key="2">
    <citation type="submission" date="2020-09" db="EMBL/GenBank/DDBJ databases">
        <authorList>
            <person name="Sun Q."/>
            <person name="Ohkuma M."/>
        </authorList>
    </citation>
    <scope>NUCLEOTIDE SEQUENCE</scope>
    <source>
        <strain evidence="3">JCM 4646</strain>
    </source>
</reference>
<organism evidence="3 4">
    <name type="scientific">Kitasatospora indigofera</name>
    <dbReference type="NCBI Taxonomy" id="67307"/>
    <lineage>
        <taxon>Bacteria</taxon>
        <taxon>Bacillati</taxon>
        <taxon>Actinomycetota</taxon>
        <taxon>Actinomycetes</taxon>
        <taxon>Kitasatosporales</taxon>
        <taxon>Streptomycetaceae</taxon>
        <taxon>Kitasatospora</taxon>
    </lineage>
</organism>
<gene>
    <name evidence="3" type="ORF">GCM10018781_62590</name>
</gene>
<dbReference type="InterPro" id="IPR051267">
    <property type="entry name" value="STEAP_metalloreductase"/>
</dbReference>
<name>A0A919GAR2_9ACTN</name>
<dbReference type="GO" id="GO:0016491">
    <property type="term" value="F:oxidoreductase activity"/>
    <property type="evidence" value="ECO:0007669"/>
    <property type="project" value="UniProtKB-KW"/>
</dbReference>
<dbReference type="SUPFAM" id="SSF51735">
    <property type="entry name" value="NAD(P)-binding Rossmann-fold domains"/>
    <property type="match status" value="1"/>
</dbReference>
<dbReference type="Proteomes" id="UP000617734">
    <property type="component" value="Unassembled WGS sequence"/>
</dbReference>
<evidence type="ECO:0000256" key="1">
    <source>
        <dbReference type="ARBA" id="ARBA00023002"/>
    </source>
</evidence>
<proteinExistence type="predicted"/>
<feature type="domain" description="Pyrroline-5-carboxylate reductase catalytic N-terminal" evidence="2">
    <location>
        <begin position="10"/>
        <end position="101"/>
    </location>
</feature>
<dbReference type="Pfam" id="PF03807">
    <property type="entry name" value="F420_oxidored"/>
    <property type="match status" value="1"/>
</dbReference>
<evidence type="ECO:0000313" key="4">
    <source>
        <dbReference type="Proteomes" id="UP000617734"/>
    </source>
</evidence>
<dbReference type="AlphaFoldDB" id="A0A919GAR2"/>
<dbReference type="Gene3D" id="3.40.50.720">
    <property type="entry name" value="NAD(P)-binding Rossmann-like Domain"/>
    <property type="match status" value="1"/>
</dbReference>
<accession>A0A919GAR2</accession>
<evidence type="ECO:0000259" key="2">
    <source>
        <dbReference type="Pfam" id="PF03807"/>
    </source>
</evidence>
<dbReference type="PANTHER" id="PTHR14239">
    <property type="entry name" value="DUDULIN-RELATED"/>
    <property type="match status" value="1"/>
</dbReference>
<dbReference type="PANTHER" id="PTHR14239:SF10">
    <property type="entry name" value="REDUCTASE"/>
    <property type="match status" value="1"/>
</dbReference>
<keyword evidence="1" id="KW-0560">Oxidoreductase</keyword>
<keyword evidence="4" id="KW-1185">Reference proteome</keyword>
<comment type="caution">
    <text evidence="3">The sequence shown here is derived from an EMBL/GenBank/DDBJ whole genome shotgun (WGS) entry which is preliminary data.</text>
</comment>
<dbReference type="InterPro" id="IPR028939">
    <property type="entry name" value="P5C_Rdtase_cat_N"/>
</dbReference>
<dbReference type="EMBL" id="BNBO01000050">
    <property type="protein sequence ID" value="GHH80989.1"/>
    <property type="molecule type" value="Genomic_DNA"/>
</dbReference>
<evidence type="ECO:0000313" key="3">
    <source>
        <dbReference type="EMBL" id="GHH80989.1"/>
    </source>
</evidence>
<reference evidence="3" key="1">
    <citation type="journal article" date="2014" name="Int. J. Syst. Evol. Microbiol.">
        <title>Complete genome sequence of Corynebacterium casei LMG S-19264T (=DSM 44701T), isolated from a smear-ripened cheese.</title>
        <authorList>
            <consortium name="US DOE Joint Genome Institute (JGI-PGF)"/>
            <person name="Walter F."/>
            <person name="Albersmeier A."/>
            <person name="Kalinowski J."/>
            <person name="Ruckert C."/>
        </authorList>
    </citation>
    <scope>NUCLEOTIDE SEQUENCE</scope>
    <source>
        <strain evidence="3">JCM 4646</strain>
    </source>
</reference>
<dbReference type="InterPro" id="IPR036291">
    <property type="entry name" value="NAD(P)-bd_dom_sf"/>
</dbReference>
<sequence>MDEKESKRMRIAVLGTGEVGRRLAGKLASLGHQVTLGSRTADNAEAKQWAADNGGAHGTFADAAAAGDLVVNATGGLVSMAVLEAAGADSLRGKVLVDVSNALDFSAGFPPGVVTPDGGSLAEQLQKAFPETRVVKTLNTMNNTVMVDPGRVPGHHNVFVSGDDAGAKAEVSAILESFGWAPDRIIDLGDLSSARATELLMPLWLRLYGVLGPVDFNISVVTGPPAE</sequence>
<protein>
    <submittedName>
        <fullName evidence="3">Oxidoreductase</fullName>
    </submittedName>
</protein>